<gene>
    <name evidence="2" type="ORF">HNQ59_003070</name>
</gene>
<keyword evidence="3" id="KW-1185">Reference proteome</keyword>
<protein>
    <recommendedName>
        <fullName evidence="4">DUF3149 domain-containing protein</fullName>
    </recommendedName>
</protein>
<dbReference type="RefSeq" id="WP_184041129.1">
    <property type="nucleotide sequence ID" value="NZ_JACHHY010000020.1"/>
</dbReference>
<evidence type="ECO:0000313" key="2">
    <source>
        <dbReference type="EMBL" id="MBB5019762.1"/>
    </source>
</evidence>
<accession>A0A840MSM1</accession>
<proteinExistence type="predicted"/>
<feature type="transmembrane region" description="Helical" evidence="1">
    <location>
        <begin position="12"/>
        <end position="34"/>
    </location>
</feature>
<comment type="caution">
    <text evidence="2">The sequence shown here is derived from an EMBL/GenBank/DDBJ whole genome shotgun (WGS) entry which is preliminary data.</text>
</comment>
<dbReference type="Proteomes" id="UP000575898">
    <property type="component" value="Unassembled WGS sequence"/>
</dbReference>
<keyword evidence="1" id="KW-0812">Transmembrane</keyword>
<dbReference type="Pfam" id="PF11346">
    <property type="entry name" value="DUF3149"/>
    <property type="match status" value="1"/>
</dbReference>
<reference evidence="2 3" key="1">
    <citation type="submission" date="2020-08" db="EMBL/GenBank/DDBJ databases">
        <title>Genomic Encyclopedia of Type Strains, Phase IV (KMG-IV): sequencing the most valuable type-strain genomes for metagenomic binning, comparative biology and taxonomic classification.</title>
        <authorList>
            <person name="Goeker M."/>
        </authorList>
    </citation>
    <scope>NUCLEOTIDE SEQUENCE [LARGE SCALE GENOMIC DNA]</scope>
    <source>
        <strain evidence="2 3">DSM 27165</strain>
    </source>
</reference>
<dbReference type="InterPro" id="IPR021494">
    <property type="entry name" value="DUF3149"/>
</dbReference>
<keyword evidence="1" id="KW-1133">Transmembrane helix</keyword>
<sequence>MELWKELFSSEFGIMSAIVIAVVIGMGGYIGWFVRKHVKEEEAAVRR</sequence>
<dbReference type="AlphaFoldDB" id="A0A840MSM1"/>
<name>A0A840MSM1_9PROT</name>
<keyword evidence="1" id="KW-0472">Membrane</keyword>
<evidence type="ECO:0000256" key="1">
    <source>
        <dbReference type="SAM" id="Phobius"/>
    </source>
</evidence>
<evidence type="ECO:0000313" key="3">
    <source>
        <dbReference type="Proteomes" id="UP000575898"/>
    </source>
</evidence>
<dbReference type="EMBL" id="JACHHY010000020">
    <property type="protein sequence ID" value="MBB5019762.1"/>
    <property type="molecule type" value="Genomic_DNA"/>
</dbReference>
<organism evidence="2 3">
    <name type="scientific">Chitinivorax tropicus</name>
    <dbReference type="NCBI Taxonomy" id="714531"/>
    <lineage>
        <taxon>Bacteria</taxon>
        <taxon>Pseudomonadati</taxon>
        <taxon>Pseudomonadota</taxon>
        <taxon>Betaproteobacteria</taxon>
        <taxon>Chitinivorax</taxon>
    </lineage>
</organism>
<evidence type="ECO:0008006" key="4">
    <source>
        <dbReference type="Google" id="ProtNLM"/>
    </source>
</evidence>